<keyword evidence="1" id="KW-1133">Transmembrane helix</keyword>
<dbReference type="Proteomes" id="UP001196413">
    <property type="component" value="Unassembled WGS sequence"/>
</dbReference>
<gene>
    <name evidence="2" type="ORF">KIN20_017066</name>
</gene>
<proteinExistence type="predicted"/>
<keyword evidence="1" id="KW-0472">Membrane</keyword>
<protein>
    <recommendedName>
        <fullName evidence="4">Transmembrane protein</fullName>
    </recommendedName>
</protein>
<sequence>MGKKVQFKSKEENVYKQQRDREFCCRISLKGAASIVVVLEALYWFYYLLILIFAIVNHRQAWSIVILSINLLIIGVQVVIAGVGVWQGNTRLLLTHLIFLVVCLIWDLFVITVFLILIIYSSTQNNGLISYNGEDFNARLFGIVMGSTMLIFLRYDLFRHG</sequence>
<keyword evidence="3" id="KW-1185">Reference proteome</keyword>
<organism evidence="2 3">
    <name type="scientific">Parelaphostrongylus tenuis</name>
    <name type="common">Meningeal worm</name>
    <dbReference type="NCBI Taxonomy" id="148309"/>
    <lineage>
        <taxon>Eukaryota</taxon>
        <taxon>Metazoa</taxon>
        <taxon>Ecdysozoa</taxon>
        <taxon>Nematoda</taxon>
        <taxon>Chromadorea</taxon>
        <taxon>Rhabditida</taxon>
        <taxon>Rhabditina</taxon>
        <taxon>Rhabditomorpha</taxon>
        <taxon>Strongyloidea</taxon>
        <taxon>Metastrongylidae</taxon>
        <taxon>Parelaphostrongylus</taxon>
    </lineage>
</organism>
<name>A0AAD5N2N1_PARTN</name>
<evidence type="ECO:0000313" key="2">
    <source>
        <dbReference type="EMBL" id="KAJ1358594.1"/>
    </source>
</evidence>
<dbReference type="AlphaFoldDB" id="A0AAD5N2N1"/>
<evidence type="ECO:0000256" key="1">
    <source>
        <dbReference type="SAM" id="Phobius"/>
    </source>
</evidence>
<evidence type="ECO:0000313" key="3">
    <source>
        <dbReference type="Proteomes" id="UP001196413"/>
    </source>
</evidence>
<feature type="transmembrane region" description="Helical" evidence="1">
    <location>
        <begin position="62"/>
        <end position="85"/>
    </location>
</feature>
<keyword evidence="1" id="KW-0812">Transmembrane</keyword>
<dbReference type="EMBL" id="JAHQIW010003407">
    <property type="protein sequence ID" value="KAJ1358594.1"/>
    <property type="molecule type" value="Genomic_DNA"/>
</dbReference>
<comment type="caution">
    <text evidence="2">The sequence shown here is derived from an EMBL/GenBank/DDBJ whole genome shotgun (WGS) entry which is preliminary data.</text>
</comment>
<feature type="transmembrane region" description="Helical" evidence="1">
    <location>
        <begin position="31"/>
        <end position="56"/>
    </location>
</feature>
<reference evidence="2" key="1">
    <citation type="submission" date="2021-06" db="EMBL/GenBank/DDBJ databases">
        <title>Parelaphostrongylus tenuis whole genome reference sequence.</title>
        <authorList>
            <person name="Garwood T.J."/>
            <person name="Larsen P.A."/>
            <person name="Fountain-Jones N.M."/>
            <person name="Garbe J.R."/>
            <person name="Macchietto M.G."/>
            <person name="Kania S.A."/>
            <person name="Gerhold R.W."/>
            <person name="Richards J.E."/>
            <person name="Wolf T.M."/>
        </authorList>
    </citation>
    <scope>NUCLEOTIDE SEQUENCE</scope>
    <source>
        <strain evidence="2">MNPRO001-30</strain>
        <tissue evidence="2">Meninges</tissue>
    </source>
</reference>
<feature type="transmembrane region" description="Helical" evidence="1">
    <location>
        <begin position="140"/>
        <end position="157"/>
    </location>
</feature>
<evidence type="ECO:0008006" key="4">
    <source>
        <dbReference type="Google" id="ProtNLM"/>
    </source>
</evidence>
<accession>A0AAD5N2N1</accession>
<feature type="transmembrane region" description="Helical" evidence="1">
    <location>
        <begin position="97"/>
        <end position="120"/>
    </location>
</feature>